<accession>A0A517VE53</accession>
<sequence>MNPDVDEYLSQARQWQEELVTLSAIVRDTPLTEEWKWRAPCYTFQKKNVALIGAFKDNCVLSFFKGSLLKDDLGILTKPGENTQAARVVRFTSLQEIIELEPVLKAYIEEAIEVEKAGLKVAVKKEEEPIPAEFQTKLDESPALQTAFAALTPGRQRGYLMHFSAAKQSKTRQTRVEKYIPQILDGKGIHDCTCGLSQKLPACDGSHKSIR</sequence>
<feature type="domain" description="YdhG-like" evidence="1">
    <location>
        <begin position="15"/>
        <end position="112"/>
    </location>
</feature>
<evidence type="ECO:0000259" key="1">
    <source>
        <dbReference type="Pfam" id="PF08818"/>
    </source>
</evidence>
<dbReference type="InterPro" id="IPR042216">
    <property type="entry name" value="MitoNEET_CISD"/>
</dbReference>
<dbReference type="SUPFAM" id="SSF159888">
    <property type="entry name" value="YdhG-like"/>
    <property type="match status" value="1"/>
</dbReference>
<name>A0A517VE53_9PLAN</name>
<dbReference type="KEGG" id="gax:Pan161_29380"/>
<dbReference type="Pfam" id="PF13376">
    <property type="entry name" value="OmdA"/>
    <property type="match status" value="1"/>
</dbReference>
<keyword evidence="3" id="KW-1185">Reference proteome</keyword>
<organism evidence="2 3">
    <name type="scientific">Gimesia algae</name>
    <dbReference type="NCBI Taxonomy" id="2527971"/>
    <lineage>
        <taxon>Bacteria</taxon>
        <taxon>Pseudomonadati</taxon>
        <taxon>Planctomycetota</taxon>
        <taxon>Planctomycetia</taxon>
        <taxon>Planctomycetales</taxon>
        <taxon>Planctomycetaceae</taxon>
        <taxon>Gimesia</taxon>
    </lineage>
</organism>
<gene>
    <name evidence="2" type="ORF">Pan161_29380</name>
</gene>
<dbReference type="PIRSF" id="PIRSF021308">
    <property type="entry name" value="UCP021308"/>
    <property type="match status" value="1"/>
</dbReference>
<dbReference type="Gene3D" id="3.90.1150.200">
    <property type="match status" value="1"/>
</dbReference>
<dbReference type="Gene3D" id="3.40.5.90">
    <property type="entry name" value="CDGSH iron-sulfur domain, mitoNEET-type"/>
    <property type="match status" value="1"/>
</dbReference>
<dbReference type="OrthoDB" id="214150at2"/>
<proteinExistence type="predicted"/>
<reference evidence="2 3" key="1">
    <citation type="submission" date="2019-02" db="EMBL/GenBank/DDBJ databases">
        <title>Deep-cultivation of Planctomycetes and their phenomic and genomic characterization uncovers novel biology.</title>
        <authorList>
            <person name="Wiegand S."/>
            <person name="Jogler M."/>
            <person name="Boedeker C."/>
            <person name="Pinto D."/>
            <person name="Vollmers J."/>
            <person name="Rivas-Marin E."/>
            <person name="Kohn T."/>
            <person name="Peeters S.H."/>
            <person name="Heuer A."/>
            <person name="Rast P."/>
            <person name="Oberbeckmann S."/>
            <person name="Bunk B."/>
            <person name="Jeske O."/>
            <person name="Meyerdierks A."/>
            <person name="Storesund J.E."/>
            <person name="Kallscheuer N."/>
            <person name="Luecker S."/>
            <person name="Lage O.M."/>
            <person name="Pohl T."/>
            <person name="Merkel B.J."/>
            <person name="Hornburger P."/>
            <person name="Mueller R.-W."/>
            <person name="Bruemmer F."/>
            <person name="Labrenz M."/>
            <person name="Spormann A.M."/>
            <person name="Op den Camp H."/>
            <person name="Overmann J."/>
            <person name="Amann R."/>
            <person name="Jetten M.S.M."/>
            <person name="Mascher T."/>
            <person name="Medema M.H."/>
            <person name="Devos D.P."/>
            <person name="Kaster A.-K."/>
            <person name="Ovreas L."/>
            <person name="Rohde M."/>
            <person name="Galperin M.Y."/>
            <person name="Jogler C."/>
        </authorList>
    </citation>
    <scope>NUCLEOTIDE SEQUENCE [LARGE SCALE GENOMIC DNA]</scope>
    <source>
        <strain evidence="2 3">Pan161</strain>
    </source>
</reference>
<evidence type="ECO:0000313" key="3">
    <source>
        <dbReference type="Proteomes" id="UP000316855"/>
    </source>
</evidence>
<dbReference type="EMBL" id="CP036343">
    <property type="protein sequence ID" value="QDT91282.1"/>
    <property type="molecule type" value="Genomic_DNA"/>
</dbReference>
<dbReference type="Pfam" id="PF08818">
    <property type="entry name" value="DUF1801"/>
    <property type="match status" value="1"/>
</dbReference>
<protein>
    <submittedName>
        <fullName evidence="2">Iron-binding zinc finger CDGSH type</fullName>
    </submittedName>
</protein>
<dbReference type="RefSeq" id="WP_145228041.1">
    <property type="nucleotide sequence ID" value="NZ_CP036343.1"/>
</dbReference>
<dbReference type="InterPro" id="IPR014922">
    <property type="entry name" value="YdhG-like"/>
</dbReference>
<evidence type="ECO:0000313" key="2">
    <source>
        <dbReference type="EMBL" id="QDT91282.1"/>
    </source>
</evidence>
<dbReference type="Proteomes" id="UP000316855">
    <property type="component" value="Chromosome"/>
</dbReference>
<dbReference type="InterPro" id="IPR016786">
    <property type="entry name" value="YdeI_bac"/>
</dbReference>
<dbReference type="AlphaFoldDB" id="A0A517VE53"/>